<gene>
    <name evidence="2" type="ORF">GIL414_LOCUS3276</name>
</gene>
<organism evidence="2 3">
    <name type="scientific">Rotaria magnacalcarata</name>
    <dbReference type="NCBI Taxonomy" id="392030"/>
    <lineage>
        <taxon>Eukaryota</taxon>
        <taxon>Metazoa</taxon>
        <taxon>Spiralia</taxon>
        <taxon>Gnathifera</taxon>
        <taxon>Rotifera</taxon>
        <taxon>Eurotatoria</taxon>
        <taxon>Bdelloidea</taxon>
        <taxon>Philodinida</taxon>
        <taxon>Philodinidae</taxon>
        <taxon>Rotaria</taxon>
    </lineage>
</organism>
<feature type="region of interest" description="Disordered" evidence="1">
    <location>
        <begin position="1"/>
        <end position="30"/>
    </location>
</feature>
<comment type="caution">
    <text evidence="2">The sequence shown here is derived from an EMBL/GenBank/DDBJ whole genome shotgun (WGS) entry which is preliminary data.</text>
</comment>
<protein>
    <submittedName>
        <fullName evidence="2">Uncharacterized protein</fullName>
    </submittedName>
</protein>
<evidence type="ECO:0000313" key="3">
    <source>
        <dbReference type="Proteomes" id="UP000681720"/>
    </source>
</evidence>
<dbReference type="Proteomes" id="UP000681720">
    <property type="component" value="Unassembled WGS sequence"/>
</dbReference>
<proteinExistence type="predicted"/>
<dbReference type="EMBL" id="CAJOBJ010000700">
    <property type="protein sequence ID" value="CAF3839117.1"/>
    <property type="molecule type" value="Genomic_DNA"/>
</dbReference>
<feature type="non-terminal residue" evidence="2">
    <location>
        <position position="186"/>
    </location>
</feature>
<reference evidence="2" key="1">
    <citation type="submission" date="2021-02" db="EMBL/GenBank/DDBJ databases">
        <authorList>
            <person name="Nowell W R."/>
        </authorList>
    </citation>
    <scope>NUCLEOTIDE SEQUENCE</scope>
</reference>
<sequence>MPHMASFLSDDDDEDRIHKSDTPSLPIPMYIPTILQTSSKSSQKTNSTITMIDTSAKKRSRVLSFSSDDEYVQEKSATITVQQTVSTLSTLQVDSITAMDVDTSNKPTKYMSCLSEDDDDNRSLTPISTPINERQPIYQEYISPLDLNPPIFNNETTIETQSSDKQIPMDTVIADLVQAPLLSNPQ</sequence>
<evidence type="ECO:0000313" key="2">
    <source>
        <dbReference type="EMBL" id="CAF3839117.1"/>
    </source>
</evidence>
<evidence type="ECO:0000256" key="1">
    <source>
        <dbReference type="SAM" id="MobiDB-lite"/>
    </source>
</evidence>
<dbReference type="AlphaFoldDB" id="A0A8S2KCM7"/>
<name>A0A8S2KCM7_9BILA</name>
<accession>A0A8S2KCM7</accession>